<proteinExistence type="predicted"/>
<dbReference type="EMBL" id="AP012337">
    <property type="protein sequence ID" value="BAM01540.1"/>
    <property type="molecule type" value="Genomic_DNA"/>
</dbReference>
<accession>I0I8F2</accession>
<dbReference type="Proteomes" id="UP000007880">
    <property type="component" value="Chromosome"/>
</dbReference>
<organism evidence="1 2">
    <name type="scientific">Caldilinea aerophila (strain DSM 14535 / JCM 11387 / NBRC 104270 / STL-6-O1)</name>
    <dbReference type="NCBI Taxonomy" id="926550"/>
    <lineage>
        <taxon>Bacteria</taxon>
        <taxon>Bacillati</taxon>
        <taxon>Chloroflexota</taxon>
        <taxon>Caldilineae</taxon>
        <taxon>Caldilineales</taxon>
        <taxon>Caldilineaceae</taxon>
        <taxon>Caldilinea</taxon>
    </lineage>
</organism>
<dbReference type="KEGG" id="cap:CLDAP_35000"/>
<protein>
    <submittedName>
        <fullName evidence="1">Uncharacterized protein</fullName>
    </submittedName>
</protein>
<name>I0I8F2_CALAS</name>
<dbReference type="HOGENOM" id="CLU_2328481_0_0_0"/>
<gene>
    <name evidence="1" type="ordered locus">CLDAP_35000</name>
</gene>
<sequence>MLHRSEIPLKILIPPLINCCFVKFIFTIREHSIVQLRACLFPKNDVSSEAFVSKDSCLTECYSRPVPSPMRRGHEGVSAESVAFLTASFYRKVMTVRS</sequence>
<evidence type="ECO:0000313" key="1">
    <source>
        <dbReference type="EMBL" id="BAM01540.1"/>
    </source>
</evidence>
<evidence type="ECO:0000313" key="2">
    <source>
        <dbReference type="Proteomes" id="UP000007880"/>
    </source>
</evidence>
<dbReference type="AlphaFoldDB" id="I0I8F2"/>
<reference evidence="1 2" key="1">
    <citation type="submission" date="2012-02" db="EMBL/GenBank/DDBJ databases">
        <title>Complete genome sequence of Caldilinea aerophila DSM 14535 (= NBRC 102666).</title>
        <authorList>
            <person name="Oguchi A."/>
            <person name="Hosoyama A."/>
            <person name="Sekine M."/>
            <person name="Fukai R."/>
            <person name="Kato Y."/>
            <person name="Nakamura S."/>
            <person name="Hanada S."/>
            <person name="Yamazaki S."/>
            <person name="Fujita N."/>
        </authorList>
    </citation>
    <scope>NUCLEOTIDE SEQUENCE [LARGE SCALE GENOMIC DNA]</scope>
    <source>
        <strain evidence="2">DSM 14535 / JCM 11387 / NBRC 104270 / STL-6-O1</strain>
    </source>
</reference>
<keyword evidence="2" id="KW-1185">Reference proteome</keyword>